<evidence type="ECO:0000313" key="2">
    <source>
        <dbReference type="EMBL" id="KAL0307862.1"/>
    </source>
</evidence>
<dbReference type="InterPro" id="IPR043502">
    <property type="entry name" value="DNA/RNA_pol_sf"/>
</dbReference>
<sequence length="181" mass="20750">MREGGRFDLLVDSTFSGTLDRLAGATYQRIVNKMFKDLIGKTMEVYVDDMQVKCKEETEHLNHLQAAFELMRKYGMKLNPTKCTFRVRGGKFLGYMALRDLKQYLATPPLLANSKAGETLYLYLVVSEDVVSLALVREEIGCQNPIYYVGQILQDAEKKYIQVEKLALALVTTTRKLRLYF</sequence>
<protein>
    <recommendedName>
        <fullName evidence="1">Reverse transcriptase domain-containing protein</fullName>
    </recommendedName>
</protein>
<dbReference type="Pfam" id="PF17919">
    <property type="entry name" value="RT_RNaseH_2"/>
    <property type="match status" value="1"/>
</dbReference>
<dbReference type="CDD" id="cd01647">
    <property type="entry name" value="RT_LTR"/>
    <property type="match status" value="1"/>
</dbReference>
<comment type="caution">
    <text evidence="2">The sequence shown here is derived from an EMBL/GenBank/DDBJ whole genome shotgun (WGS) entry which is preliminary data.</text>
</comment>
<name>A0AAW2KLF6_9LAMI</name>
<organism evidence="2">
    <name type="scientific">Sesamum angustifolium</name>
    <dbReference type="NCBI Taxonomy" id="2727405"/>
    <lineage>
        <taxon>Eukaryota</taxon>
        <taxon>Viridiplantae</taxon>
        <taxon>Streptophyta</taxon>
        <taxon>Embryophyta</taxon>
        <taxon>Tracheophyta</taxon>
        <taxon>Spermatophyta</taxon>
        <taxon>Magnoliopsida</taxon>
        <taxon>eudicotyledons</taxon>
        <taxon>Gunneridae</taxon>
        <taxon>Pentapetalae</taxon>
        <taxon>asterids</taxon>
        <taxon>lamiids</taxon>
        <taxon>Lamiales</taxon>
        <taxon>Pedaliaceae</taxon>
        <taxon>Sesamum</taxon>
    </lineage>
</organism>
<reference evidence="2" key="2">
    <citation type="journal article" date="2024" name="Plant">
        <title>Genomic evolution and insights into agronomic trait innovations of Sesamum species.</title>
        <authorList>
            <person name="Miao H."/>
            <person name="Wang L."/>
            <person name="Qu L."/>
            <person name="Liu H."/>
            <person name="Sun Y."/>
            <person name="Le M."/>
            <person name="Wang Q."/>
            <person name="Wei S."/>
            <person name="Zheng Y."/>
            <person name="Lin W."/>
            <person name="Duan Y."/>
            <person name="Cao H."/>
            <person name="Xiong S."/>
            <person name="Wang X."/>
            <person name="Wei L."/>
            <person name="Li C."/>
            <person name="Ma Q."/>
            <person name="Ju M."/>
            <person name="Zhao R."/>
            <person name="Li G."/>
            <person name="Mu C."/>
            <person name="Tian Q."/>
            <person name="Mei H."/>
            <person name="Zhang T."/>
            <person name="Gao T."/>
            <person name="Zhang H."/>
        </authorList>
    </citation>
    <scope>NUCLEOTIDE SEQUENCE</scope>
    <source>
        <strain evidence="2">G01</strain>
    </source>
</reference>
<reference evidence="2" key="1">
    <citation type="submission" date="2020-06" db="EMBL/GenBank/DDBJ databases">
        <authorList>
            <person name="Li T."/>
            <person name="Hu X."/>
            <person name="Zhang T."/>
            <person name="Song X."/>
            <person name="Zhang H."/>
            <person name="Dai N."/>
            <person name="Sheng W."/>
            <person name="Hou X."/>
            <person name="Wei L."/>
        </authorList>
    </citation>
    <scope>NUCLEOTIDE SEQUENCE</scope>
    <source>
        <strain evidence="2">G01</strain>
        <tissue evidence="2">Leaf</tissue>
    </source>
</reference>
<feature type="domain" description="Reverse transcriptase" evidence="1">
    <location>
        <begin position="1"/>
        <end position="97"/>
    </location>
</feature>
<dbReference type="Gene3D" id="3.30.70.270">
    <property type="match status" value="1"/>
</dbReference>
<dbReference type="InterPro" id="IPR053134">
    <property type="entry name" value="RNA-dir_DNA_polymerase"/>
</dbReference>
<gene>
    <name evidence="2" type="ORF">Sangu_3006500</name>
</gene>
<dbReference type="PANTHER" id="PTHR24559">
    <property type="entry name" value="TRANSPOSON TY3-I GAG-POL POLYPROTEIN"/>
    <property type="match status" value="1"/>
</dbReference>
<evidence type="ECO:0000259" key="1">
    <source>
        <dbReference type="PROSITE" id="PS50878"/>
    </source>
</evidence>
<dbReference type="EMBL" id="JACGWK010000057">
    <property type="protein sequence ID" value="KAL0307862.1"/>
    <property type="molecule type" value="Genomic_DNA"/>
</dbReference>
<dbReference type="Pfam" id="PF00078">
    <property type="entry name" value="RVT_1"/>
    <property type="match status" value="1"/>
</dbReference>
<dbReference type="InterPro" id="IPR043128">
    <property type="entry name" value="Rev_trsase/Diguanyl_cyclase"/>
</dbReference>
<dbReference type="PANTHER" id="PTHR24559:SF431">
    <property type="entry name" value="RNA-DIRECTED DNA POLYMERASE HOMOLOG"/>
    <property type="match status" value="1"/>
</dbReference>
<dbReference type="AlphaFoldDB" id="A0AAW2KLF6"/>
<dbReference type="SUPFAM" id="SSF56672">
    <property type="entry name" value="DNA/RNA polymerases"/>
    <property type="match status" value="1"/>
</dbReference>
<accession>A0AAW2KLF6</accession>
<proteinExistence type="predicted"/>
<dbReference type="PROSITE" id="PS50878">
    <property type="entry name" value="RT_POL"/>
    <property type="match status" value="1"/>
</dbReference>
<dbReference type="InterPro" id="IPR041577">
    <property type="entry name" value="RT_RNaseH_2"/>
</dbReference>
<dbReference type="InterPro" id="IPR000477">
    <property type="entry name" value="RT_dom"/>
</dbReference>